<dbReference type="FunFam" id="1.10.600.10:FF:000006">
    <property type="entry name" value="Farnesyl pyrophosphate synthase"/>
    <property type="match status" value="1"/>
</dbReference>
<dbReference type="OrthoDB" id="10257492at2759"/>
<dbReference type="SFLD" id="SFLDS00005">
    <property type="entry name" value="Isoprenoid_Synthase_Type_I"/>
    <property type="match status" value="1"/>
</dbReference>
<dbReference type="EC" id="2.5.1.10" evidence="5"/>
<dbReference type="InterPro" id="IPR033749">
    <property type="entry name" value="Polyprenyl_synt_CS"/>
</dbReference>
<comment type="pathway">
    <text evidence="3">Isoprenoid biosynthesis; farnesyl diphosphate biosynthesis; farnesyl diphosphate from geranyl diphosphate and isopentenyl diphosphate: step 1/1.</text>
</comment>
<gene>
    <name evidence="14" type="ORF">KP79_PYT18657</name>
</gene>
<dbReference type="GO" id="GO:0004161">
    <property type="term" value="F:dimethylallyltranstransferase activity"/>
    <property type="evidence" value="ECO:0007669"/>
    <property type="project" value="UniProtKB-EC"/>
</dbReference>
<dbReference type="AlphaFoldDB" id="A0A210QLU2"/>
<dbReference type="PANTHER" id="PTHR11525:SF0">
    <property type="entry name" value="FARNESYL PYROPHOSPHATE SYNTHASE"/>
    <property type="match status" value="1"/>
</dbReference>
<dbReference type="InterPro" id="IPR039702">
    <property type="entry name" value="FPS1-like"/>
</dbReference>
<dbReference type="Gene3D" id="1.10.600.10">
    <property type="entry name" value="Farnesyl Diphosphate Synthase"/>
    <property type="match status" value="1"/>
</dbReference>
<dbReference type="Pfam" id="PF00348">
    <property type="entry name" value="polyprenyl_synt"/>
    <property type="match status" value="1"/>
</dbReference>
<dbReference type="STRING" id="6573.A0A210QLU2"/>
<comment type="cofactor">
    <cofactor evidence="1">
        <name>Mg(2+)</name>
        <dbReference type="ChEBI" id="CHEBI:18420"/>
    </cofactor>
</comment>
<proteinExistence type="inferred from homology"/>
<evidence type="ECO:0000256" key="10">
    <source>
        <dbReference type="ARBA" id="ARBA00022842"/>
    </source>
</evidence>
<evidence type="ECO:0000256" key="12">
    <source>
        <dbReference type="ARBA" id="ARBA00034546"/>
    </source>
</evidence>
<accession>A0A210QLU2</accession>
<dbReference type="PANTHER" id="PTHR11525">
    <property type="entry name" value="FARNESYL-PYROPHOSPHATE SYNTHETASE"/>
    <property type="match status" value="1"/>
</dbReference>
<dbReference type="InterPro" id="IPR000092">
    <property type="entry name" value="Polyprenyl_synt"/>
</dbReference>
<evidence type="ECO:0000256" key="3">
    <source>
        <dbReference type="ARBA" id="ARBA00005035"/>
    </source>
</evidence>
<comment type="similarity">
    <text evidence="4 13">Belongs to the FPP/GGPP synthase family.</text>
</comment>
<dbReference type="EC" id="2.5.1.1" evidence="6"/>
<evidence type="ECO:0000256" key="1">
    <source>
        <dbReference type="ARBA" id="ARBA00001946"/>
    </source>
</evidence>
<dbReference type="GO" id="GO:0046872">
    <property type="term" value="F:metal ion binding"/>
    <property type="evidence" value="ECO:0007669"/>
    <property type="project" value="UniProtKB-KW"/>
</dbReference>
<dbReference type="PROSITE" id="PS00444">
    <property type="entry name" value="POLYPRENYL_SYNTHASE_2"/>
    <property type="match status" value="1"/>
</dbReference>
<dbReference type="SUPFAM" id="SSF48576">
    <property type="entry name" value="Terpenoid synthases"/>
    <property type="match status" value="1"/>
</dbReference>
<dbReference type="EMBL" id="NEDP02002988">
    <property type="protein sequence ID" value="OWF49706.1"/>
    <property type="molecule type" value="Genomic_DNA"/>
</dbReference>
<name>A0A210QLU2_MIZYE</name>
<evidence type="ECO:0000313" key="15">
    <source>
        <dbReference type="Proteomes" id="UP000242188"/>
    </source>
</evidence>
<evidence type="ECO:0000256" key="5">
    <source>
        <dbReference type="ARBA" id="ARBA00012439"/>
    </source>
</evidence>
<keyword evidence="15" id="KW-1185">Reference proteome</keyword>
<reference evidence="14 15" key="1">
    <citation type="journal article" date="2017" name="Nat. Ecol. Evol.">
        <title>Scallop genome provides insights into evolution of bilaterian karyotype and development.</title>
        <authorList>
            <person name="Wang S."/>
            <person name="Zhang J."/>
            <person name="Jiao W."/>
            <person name="Li J."/>
            <person name="Xun X."/>
            <person name="Sun Y."/>
            <person name="Guo X."/>
            <person name="Huan P."/>
            <person name="Dong B."/>
            <person name="Zhang L."/>
            <person name="Hu X."/>
            <person name="Sun X."/>
            <person name="Wang J."/>
            <person name="Zhao C."/>
            <person name="Wang Y."/>
            <person name="Wang D."/>
            <person name="Huang X."/>
            <person name="Wang R."/>
            <person name="Lv J."/>
            <person name="Li Y."/>
            <person name="Zhang Z."/>
            <person name="Liu B."/>
            <person name="Lu W."/>
            <person name="Hui Y."/>
            <person name="Liang J."/>
            <person name="Zhou Z."/>
            <person name="Hou R."/>
            <person name="Li X."/>
            <person name="Liu Y."/>
            <person name="Li H."/>
            <person name="Ning X."/>
            <person name="Lin Y."/>
            <person name="Zhao L."/>
            <person name="Xing Q."/>
            <person name="Dou J."/>
            <person name="Li Y."/>
            <person name="Mao J."/>
            <person name="Guo H."/>
            <person name="Dou H."/>
            <person name="Li T."/>
            <person name="Mu C."/>
            <person name="Jiang W."/>
            <person name="Fu Q."/>
            <person name="Fu X."/>
            <person name="Miao Y."/>
            <person name="Liu J."/>
            <person name="Yu Q."/>
            <person name="Li R."/>
            <person name="Liao H."/>
            <person name="Li X."/>
            <person name="Kong Y."/>
            <person name="Jiang Z."/>
            <person name="Chourrout D."/>
            <person name="Li R."/>
            <person name="Bao Z."/>
        </authorList>
    </citation>
    <scope>NUCLEOTIDE SEQUENCE [LARGE SCALE GENOMIC DNA]</scope>
    <source>
        <strain evidence="14 15">PY_sf001</strain>
    </source>
</reference>
<evidence type="ECO:0000256" key="2">
    <source>
        <dbReference type="ARBA" id="ARBA00004932"/>
    </source>
</evidence>
<keyword evidence="8 13" id="KW-0808">Transferase</keyword>
<evidence type="ECO:0000256" key="11">
    <source>
        <dbReference type="ARBA" id="ARBA00023098"/>
    </source>
</evidence>
<protein>
    <recommendedName>
        <fullName evidence="12">Farnesyl pyrophosphate synthase</fullName>
        <ecNumber evidence="6">2.5.1.1</ecNumber>
        <ecNumber evidence="5">2.5.1.10</ecNumber>
    </recommendedName>
</protein>
<comment type="caution">
    <text evidence="14">The sequence shown here is derived from an EMBL/GenBank/DDBJ whole genome shotgun (WGS) entry which is preliminary data.</text>
</comment>
<organism evidence="14 15">
    <name type="scientific">Mizuhopecten yessoensis</name>
    <name type="common">Japanese scallop</name>
    <name type="synonym">Patinopecten yessoensis</name>
    <dbReference type="NCBI Taxonomy" id="6573"/>
    <lineage>
        <taxon>Eukaryota</taxon>
        <taxon>Metazoa</taxon>
        <taxon>Spiralia</taxon>
        <taxon>Lophotrochozoa</taxon>
        <taxon>Mollusca</taxon>
        <taxon>Bivalvia</taxon>
        <taxon>Autobranchia</taxon>
        <taxon>Pteriomorphia</taxon>
        <taxon>Pectinida</taxon>
        <taxon>Pectinoidea</taxon>
        <taxon>Pectinidae</taxon>
        <taxon>Mizuhopecten</taxon>
    </lineage>
</organism>
<dbReference type="GO" id="GO:0005737">
    <property type="term" value="C:cytoplasm"/>
    <property type="evidence" value="ECO:0007669"/>
    <property type="project" value="TreeGrafter"/>
</dbReference>
<evidence type="ECO:0000256" key="9">
    <source>
        <dbReference type="ARBA" id="ARBA00022723"/>
    </source>
</evidence>
<evidence type="ECO:0000256" key="4">
    <source>
        <dbReference type="ARBA" id="ARBA00006706"/>
    </source>
</evidence>
<evidence type="ECO:0000313" key="14">
    <source>
        <dbReference type="EMBL" id="OWF49706.1"/>
    </source>
</evidence>
<sequence length="364" mass="42168">METNSNGCNLNRKDPKVKRLKTSGTELEEFDAVFTDLVEGLVNQGKQHKEISAAVDWFKEVCLYNVPFGKKNRGLSVVMTYKRINTDATESELRQARVLGWCVEWLQAFFLVADDVMDKSITHRGKPCWYKKEGVGLIAINDSFYMENCVYAILKRHFKQEDYYTDIVDLFHETTMQTVTGQCLDLITAPETHINFDEFTTERYTAIVKWKTAFYSFYLPVALAMYMAGIKDTATHTAAKTILLKMGTFFQIQDDYLDCYGDPEVIGKIGTDIQDNKCSWLIVQALAKVAPEQRQILQENYGQPEEDKVLKVKAVYKDLDLEQLYRDYEEESYRQLLKDIQSFQGQLPKEVFTDFASKIYKRQK</sequence>
<dbReference type="Proteomes" id="UP000242188">
    <property type="component" value="Unassembled WGS sequence"/>
</dbReference>
<keyword evidence="11" id="KW-0443">Lipid metabolism</keyword>
<dbReference type="GO" id="GO:0045337">
    <property type="term" value="P:farnesyl diphosphate biosynthetic process"/>
    <property type="evidence" value="ECO:0007669"/>
    <property type="project" value="TreeGrafter"/>
</dbReference>
<dbReference type="CDD" id="cd00685">
    <property type="entry name" value="Trans_IPPS_HT"/>
    <property type="match status" value="1"/>
</dbReference>
<evidence type="ECO:0000256" key="7">
    <source>
        <dbReference type="ARBA" id="ARBA00022516"/>
    </source>
</evidence>
<evidence type="ECO:0000256" key="8">
    <source>
        <dbReference type="ARBA" id="ARBA00022679"/>
    </source>
</evidence>
<evidence type="ECO:0000256" key="6">
    <source>
        <dbReference type="ARBA" id="ARBA00012833"/>
    </source>
</evidence>
<evidence type="ECO:0000256" key="13">
    <source>
        <dbReference type="RuleBase" id="RU004466"/>
    </source>
</evidence>
<keyword evidence="9" id="KW-0479">Metal-binding</keyword>
<keyword evidence="10" id="KW-0460">Magnesium</keyword>
<keyword evidence="7" id="KW-0444">Lipid biosynthesis</keyword>
<dbReference type="InterPro" id="IPR008949">
    <property type="entry name" value="Isoprenoid_synthase_dom_sf"/>
</dbReference>
<comment type="pathway">
    <text evidence="2">Isoprenoid biosynthesis; geranyl diphosphate biosynthesis; geranyl diphosphate from dimethylallyl diphosphate and isopentenyl diphosphate: step 1/1.</text>
</comment>
<dbReference type="GO" id="GO:0004337">
    <property type="term" value="F:(2E,6E)-farnesyl diphosphate synthase activity"/>
    <property type="evidence" value="ECO:0007669"/>
    <property type="project" value="UniProtKB-EC"/>
</dbReference>